<organism evidence="4 5">
    <name type="scientific">Pseudonocardia ailaonensis</name>
    <dbReference type="NCBI Taxonomy" id="367279"/>
    <lineage>
        <taxon>Bacteria</taxon>
        <taxon>Bacillati</taxon>
        <taxon>Actinomycetota</taxon>
        <taxon>Actinomycetes</taxon>
        <taxon>Pseudonocardiales</taxon>
        <taxon>Pseudonocardiaceae</taxon>
        <taxon>Pseudonocardia</taxon>
    </lineage>
</organism>
<dbReference type="RefSeq" id="WP_344423449.1">
    <property type="nucleotide sequence ID" value="NZ_BAAAQK010000023.1"/>
</dbReference>
<feature type="region of interest" description="Disordered" evidence="1">
    <location>
        <begin position="170"/>
        <end position="189"/>
    </location>
</feature>
<name>A0ABN2NGC0_9PSEU</name>
<sequence>MPSSRTRARDADRTATCGALDSAMSDGQLDGAEHRERTATALQAKTLGELAALVDDLQLGRPIPELRQARTRRPARWVGLAVSLVLLAAGFGIGRLTAPASAATVTTSAEAQVDPRFVTLKGLHTPDGFAQLVSDMRSQLGTTSVDRAVVYPDYASVEVAVPGAPARSQSYTYRGGMDGPGTPSSRNAKQPLADVASFDPAVFLRLLAGAPQSLNVTDPTSRYLIFEDDGKGPHVAVYASNEAHEGGYLTARPDGSLIAVHPFTPR</sequence>
<keyword evidence="2" id="KW-0472">Membrane</keyword>
<dbReference type="PANTHER" id="PTHR40763:SF4">
    <property type="entry name" value="DUF1707 DOMAIN-CONTAINING PROTEIN"/>
    <property type="match status" value="1"/>
</dbReference>
<evidence type="ECO:0000313" key="4">
    <source>
        <dbReference type="EMBL" id="GAA1868144.1"/>
    </source>
</evidence>
<feature type="transmembrane region" description="Helical" evidence="2">
    <location>
        <begin position="77"/>
        <end position="98"/>
    </location>
</feature>
<evidence type="ECO:0000256" key="2">
    <source>
        <dbReference type="SAM" id="Phobius"/>
    </source>
</evidence>
<proteinExistence type="predicted"/>
<feature type="domain" description="DUF1707" evidence="3">
    <location>
        <begin position="6"/>
        <end position="58"/>
    </location>
</feature>
<keyword evidence="2" id="KW-1133">Transmembrane helix</keyword>
<dbReference type="Proteomes" id="UP001500449">
    <property type="component" value="Unassembled WGS sequence"/>
</dbReference>
<evidence type="ECO:0000256" key="1">
    <source>
        <dbReference type="SAM" id="MobiDB-lite"/>
    </source>
</evidence>
<evidence type="ECO:0000259" key="3">
    <source>
        <dbReference type="Pfam" id="PF08044"/>
    </source>
</evidence>
<gene>
    <name evidence="4" type="ORF">GCM10009836_55760</name>
</gene>
<dbReference type="Pfam" id="PF08044">
    <property type="entry name" value="DUF1707"/>
    <property type="match status" value="1"/>
</dbReference>
<accession>A0ABN2NGC0</accession>
<feature type="region of interest" description="Disordered" evidence="1">
    <location>
        <begin position="1"/>
        <end position="26"/>
    </location>
</feature>
<dbReference type="InterPro" id="IPR012551">
    <property type="entry name" value="DUF1707_SHOCT-like"/>
</dbReference>
<evidence type="ECO:0000313" key="5">
    <source>
        <dbReference type="Proteomes" id="UP001500449"/>
    </source>
</evidence>
<protein>
    <submittedName>
        <fullName evidence="4">DUF1707 domain-containing protein</fullName>
    </submittedName>
</protein>
<keyword evidence="2" id="KW-0812">Transmembrane</keyword>
<keyword evidence="5" id="KW-1185">Reference proteome</keyword>
<comment type="caution">
    <text evidence="4">The sequence shown here is derived from an EMBL/GenBank/DDBJ whole genome shotgun (WGS) entry which is preliminary data.</text>
</comment>
<dbReference type="EMBL" id="BAAAQK010000023">
    <property type="protein sequence ID" value="GAA1868144.1"/>
    <property type="molecule type" value="Genomic_DNA"/>
</dbReference>
<dbReference type="PANTHER" id="PTHR40763">
    <property type="entry name" value="MEMBRANE PROTEIN-RELATED"/>
    <property type="match status" value="1"/>
</dbReference>
<reference evidence="4 5" key="1">
    <citation type="journal article" date="2019" name="Int. J. Syst. Evol. Microbiol.">
        <title>The Global Catalogue of Microorganisms (GCM) 10K type strain sequencing project: providing services to taxonomists for standard genome sequencing and annotation.</title>
        <authorList>
            <consortium name="The Broad Institute Genomics Platform"/>
            <consortium name="The Broad Institute Genome Sequencing Center for Infectious Disease"/>
            <person name="Wu L."/>
            <person name="Ma J."/>
        </authorList>
    </citation>
    <scope>NUCLEOTIDE SEQUENCE [LARGE SCALE GENOMIC DNA]</scope>
    <source>
        <strain evidence="4 5">JCM 16009</strain>
    </source>
</reference>